<dbReference type="SUPFAM" id="SSF53448">
    <property type="entry name" value="Nucleotide-diphospho-sugar transferases"/>
    <property type="match status" value="1"/>
</dbReference>
<name>A0A6J6CDN7_9ZZZZ</name>
<feature type="transmembrane region" description="Helical" evidence="2">
    <location>
        <begin position="436"/>
        <end position="456"/>
    </location>
</feature>
<feature type="transmembrane region" description="Helical" evidence="2">
    <location>
        <begin position="531"/>
        <end position="548"/>
    </location>
</feature>
<evidence type="ECO:0000256" key="1">
    <source>
        <dbReference type="SAM" id="MobiDB-lite"/>
    </source>
</evidence>
<evidence type="ECO:0000256" key="2">
    <source>
        <dbReference type="SAM" id="Phobius"/>
    </source>
</evidence>
<feature type="transmembrane region" description="Helical" evidence="2">
    <location>
        <begin position="727"/>
        <end position="745"/>
    </location>
</feature>
<dbReference type="Gene3D" id="3.90.550.10">
    <property type="entry name" value="Spore Coat Polysaccharide Biosynthesis Protein SpsA, Chain A"/>
    <property type="match status" value="1"/>
</dbReference>
<evidence type="ECO:0000313" key="3">
    <source>
        <dbReference type="EMBL" id="CAB4549492.1"/>
    </source>
</evidence>
<keyword evidence="2" id="KW-0812">Transmembrane</keyword>
<dbReference type="InterPro" id="IPR029044">
    <property type="entry name" value="Nucleotide-diphossugar_trans"/>
</dbReference>
<feature type="transmembrane region" description="Helical" evidence="2">
    <location>
        <begin position="554"/>
        <end position="572"/>
    </location>
</feature>
<feature type="transmembrane region" description="Helical" evidence="2">
    <location>
        <begin position="661"/>
        <end position="678"/>
    </location>
</feature>
<dbReference type="AlphaFoldDB" id="A0A6J6CDN7"/>
<gene>
    <name evidence="3" type="ORF">UFOPK1493_00942</name>
</gene>
<dbReference type="PANTHER" id="PTHR43685">
    <property type="entry name" value="GLYCOSYLTRANSFERASE"/>
    <property type="match status" value="1"/>
</dbReference>
<keyword evidence="2" id="KW-1133">Transmembrane helix</keyword>
<feature type="transmembrane region" description="Helical" evidence="2">
    <location>
        <begin position="634"/>
        <end position="654"/>
    </location>
</feature>
<feature type="region of interest" description="Disordered" evidence="1">
    <location>
        <begin position="1053"/>
        <end position="1091"/>
    </location>
</feature>
<dbReference type="Pfam" id="PF13641">
    <property type="entry name" value="Glyco_tranf_2_3"/>
    <property type="match status" value="1"/>
</dbReference>
<keyword evidence="2" id="KW-0472">Membrane</keyword>
<feature type="transmembrane region" description="Helical" evidence="2">
    <location>
        <begin position="693"/>
        <end position="715"/>
    </location>
</feature>
<feature type="transmembrane region" description="Helical" evidence="2">
    <location>
        <begin position="253"/>
        <end position="273"/>
    </location>
</feature>
<reference evidence="3" key="1">
    <citation type="submission" date="2020-05" db="EMBL/GenBank/DDBJ databases">
        <authorList>
            <person name="Chiriac C."/>
            <person name="Salcher M."/>
            <person name="Ghai R."/>
            <person name="Kavagutti S V."/>
        </authorList>
    </citation>
    <scope>NUCLEOTIDE SEQUENCE</scope>
</reference>
<feature type="transmembrane region" description="Helical" evidence="2">
    <location>
        <begin position="354"/>
        <end position="373"/>
    </location>
</feature>
<accession>A0A6J6CDN7</accession>
<organism evidence="3">
    <name type="scientific">freshwater metagenome</name>
    <dbReference type="NCBI Taxonomy" id="449393"/>
    <lineage>
        <taxon>unclassified sequences</taxon>
        <taxon>metagenomes</taxon>
        <taxon>ecological metagenomes</taxon>
    </lineage>
</organism>
<dbReference type="InterPro" id="IPR050834">
    <property type="entry name" value="Glycosyltransf_2"/>
</dbReference>
<feature type="transmembrane region" description="Helical" evidence="2">
    <location>
        <begin position="579"/>
        <end position="599"/>
    </location>
</feature>
<feature type="transmembrane region" description="Helical" evidence="2">
    <location>
        <begin position="1001"/>
        <end position="1024"/>
    </location>
</feature>
<dbReference type="PANTHER" id="PTHR43685:SF3">
    <property type="entry name" value="SLR2126 PROTEIN"/>
    <property type="match status" value="1"/>
</dbReference>
<proteinExistence type="predicted"/>
<sequence>MEPASTLAPPVVAVMVVHEPGAWFDDVLAGLARQDYANLKTLVLVTGEAGDLPARITAAVPRAFVRAVEHRDGFGRVANEVLRLVEGDNGFFCLLHDDVALEPDAIRLLVEEMYRSNAGIVGPKLVEWNDPTVLQHVGYGVDRFGEIDPLVEPGETDQEQHDAVRDVFALPSACLLVRADLFRSLGGFDPDIGFHGEDLDLCWRAHHQGARVLVVPSARARHLESLESRRPDLPHEVLRARHRMRTVATLSGARRLPLLAVQLVLVTLAQFVIGVVTGHVARAFAGVRALVGLVPRLPRIIGRRRAISSQRLVPDREVVGLQLRGSARVAAHLRSRDARPDAQRSPGRAWRERAGAAAVVGWLLIIGFVLAGSRELLTGGVPPVGQFLPFGDSPRELLDRYLSGWSSEGLGRTGASPTGLALIAVASAGTLFRTGALHTVGVVGLLLLGAVGMWRLTAAFSITRARLASTIVYVAVPLPAQLVSTGRWSALACLAALPWSIDAMRSHAGLGPGPREEVGERTATFGTRRHVQLLAGGVLVGAIATAFVPVYPAVLLVVGVLIAVATLLTGAPAMAPLRLLAAAGVAAIGAVVLNLPWLLEFAGDGGWTAIVGGAPAGDRGLTVFELATFDVGNAVVVALAVALYVPVLAGILLGRGWRLGWATRAGFLVVGFGWMAVLDDSGSFPVRLPEPGIVLVPVAVGLALAAGCLVAAFELDVRGGSFGWRQPLAIASLATIAVGVVPALFTVGSGRFETPETTLVDLSGQLPDEVPAGDYRVLWIGRDDVVPASTVPYRPGIGYALTDGPDLDAGDAFPARPGPGDPDVVFALDAIATGSTTRGGRLLAPLGVRFVAVPLVDGAVSTNDDPLDPPAGLLDALGDQLDLAEVYSPPNFVLYENRAWVPERSVLTPEGAESSRDASAAALAQADLAGATPIMVGSDHLEPATAEVPAGTVHLGVPGDPHWRLVLADGSEVASRPAFGTTMAFDVAAPGSVTLEYRTSVAFTGFLLAQLVLWVLVVVGASGVQVRRPRWRSAAPVAVVDDPVFTMDPMIGTPMPSEVTSTAAANPVEPHDDSTGSLAAVLRTEREDESS</sequence>
<protein>
    <submittedName>
        <fullName evidence="3">Unannotated protein</fullName>
    </submittedName>
</protein>
<dbReference type="EMBL" id="CAEZSR010000023">
    <property type="protein sequence ID" value="CAB4549492.1"/>
    <property type="molecule type" value="Genomic_DNA"/>
</dbReference>